<proteinExistence type="inferred from homology"/>
<dbReference type="RefSeq" id="WP_404548103.1">
    <property type="nucleotide sequence ID" value="NZ_JADIKJ010000015.1"/>
</dbReference>
<dbReference type="PANTHER" id="PTHR33231:SF1">
    <property type="entry name" value="30S RIBOSOMAL PROTEIN"/>
    <property type="match status" value="1"/>
</dbReference>
<dbReference type="Proteomes" id="UP001620461">
    <property type="component" value="Unassembled WGS sequence"/>
</dbReference>
<dbReference type="InterPro" id="IPR003489">
    <property type="entry name" value="RHF/RaiA"/>
</dbReference>
<evidence type="ECO:0000256" key="2">
    <source>
        <dbReference type="ARBA" id="ARBA00038434"/>
    </source>
</evidence>
<protein>
    <recommendedName>
        <fullName evidence="4">Ribosome hibernation promoting factor</fullName>
    </recommendedName>
    <alternativeName>
        <fullName evidence="5">Hibernation factor HPF</fullName>
    </alternativeName>
</protein>
<sequence>MQFQLSGQRIDVTQALRDHVTAKLDRLTRLDDRIVSLNIVLSINKLQQRAEGTISVAGNALHAEATESDMYASIDILFDKLVNQLRRYREKLCDKHQREVREVRQYV</sequence>
<dbReference type="SUPFAM" id="SSF69754">
    <property type="entry name" value="Ribosome binding protein Y (YfiA homologue)"/>
    <property type="match status" value="1"/>
</dbReference>
<dbReference type="CDD" id="cd00552">
    <property type="entry name" value="RaiA"/>
    <property type="match status" value="1"/>
</dbReference>
<reference evidence="6 7" key="1">
    <citation type="submission" date="2020-10" db="EMBL/GenBank/DDBJ databases">
        <title>Phylogeny of dyella-like bacteria.</title>
        <authorList>
            <person name="Fu J."/>
        </authorList>
    </citation>
    <scope>NUCLEOTIDE SEQUENCE [LARGE SCALE GENOMIC DNA]</scope>
    <source>
        <strain evidence="6 7">JP1</strain>
    </source>
</reference>
<name>A0ABW8JJS3_9GAMM</name>
<comment type="caution">
    <text evidence="6">The sequence shown here is derived from an EMBL/GenBank/DDBJ whole genome shotgun (WGS) entry which is preliminary data.</text>
</comment>
<gene>
    <name evidence="6" type="primary">raiA</name>
    <name evidence="6" type="ORF">ISP15_13575</name>
</gene>
<dbReference type="InterPro" id="IPR036567">
    <property type="entry name" value="RHF-like"/>
</dbReference>
<dbReference type="NCBIfam" id="TIGR00741">
    <property type="entry name" value="yfiA"/>
    <property type="match status" value="1"/>
</dbReference>
<dbReference type="Gene3D" id="3.30.160.100">
    <property type="entry name" value="Ribosome hibernation promotion factor-like"/>
    <property type="match status" value="1"/>
</dbReference>
<comment type="subunit">
    <text evidence="3">Associates exclusively with 100S ribosomes, which are dimers of 70S ribosomes.</text>
</comment>
<dbReference type="PANTHER" id="PTHR33231">
    <property type="entry name" value="30S RIBOSOMAL PROTEIN"/>
    <property type="match status" value="1"/>
</dbReference>
<evidence type="ECO:0000256" key="5">
    <source>
        <dbReference type="ARBA" id="ARBA00041319"/>
    </source>
</evidence>
<evidence type="ECO:0000256" key="4">
    <source>
        <dbReference type="ARBA" id="ARBA00041148"/>
    </source>
</evidence>
<accession>A0ABW8JJS3</accession>
<keyword evidence="1" id="KW-0810">Translation regulation</keyword>
<dbReference type="Pfam" id="PF02482">
    <property type="entry name" value="Ribosomal_S30AE"/>
    <property type="match status" value="1"/>
</dbReference>
<keyword evidence="7" id="KW-1185">Reference proteome</keyword>
<evidence type="ECO:0000256" key="1">
    <source>
        <dbReference type="ARBA" id="ARBA00022845"/>
    </source>
</evidence>
<evidence type="ECO:0000313" key="6">
    <source>
        <dbReference type="EMBL" id="MFK2901367.1"/>
    </source>
</evidence>
<comment type="similarity">
    <text evidence="2">Belongs to the HPF/YfiA ribosome-associated protein family. Short HPF subfamily.</text>
</comment>
<evidence type="ECO:0000256" key="3">
    <source>
        <dbReference type="ARBA" id="ARBA00038695"/>
    </source>
</evidence>
<dbReference type="InterPro" id="IPR050574">
    <property type="entry name" value="HPF/YfiA_ribosome-assoc"/>
</dbReference>
<organism evidence="6 7">
    <name type="scientific">Dyella jejuensis</name>
    <dbReference type="NCBI Taxonomy" id="1432009"/>
    <lineage>
        <taxon>Bacteria</taxon>
        <taxon>Pseudomonadati</taxon>
        <taxon>Pseudomonadota</taxon>
        <taxon>Gammaproteobacteria</taxon>
        <taxon>Lysobacterales</taxon>
        <taxon>Rhodanobacteraceae</taxon>
        <taxon>Dyella</taxon>
    </lineage>
</organism>
<evidence type="ECO:0000313" key="7">
    <source>
        <dbReference type="Proteomes" id="UP001620461"/>
    </source>
</evidence>
<dbReference type="EMBL" id="JADIKJ010000015">
    <property type="protein sequence ID" value="MFK2901367.1"/>
    <property type="molecule type" value="Genomic_DNA"/>
</dbReference>